<dbReference type="PANTHER" id="PTHR23055">
    <property type="entry name" value="CALCIUM BINDING PROTEINS"/>
    <property type="match status" value="1"/>
</dbReference>
<proteinExistence type="predicted"/>
<dbReference type="PANTHER" id="PTHR23055:SF60">
    <property type="entry name" value="CALAXIN"/>
    <property type="match status" value="1"/>
</dbReference>
<dbReference type="EnsemblMetazoa" id="AMIN005638-RA">
    <property type="protein sequence ID" value="AMIN005638-PA"/>
    <property type="gene ID" value="AMIN005638"/>
</dbReference>
<dbReference type="PROSITE" id="PS00018">
    <property type="entry name" value="EF_HAND_1"/>
    <property type="match status" value="1"/>
</dbReference>
<protein>
    <recommendedName>
        <fullName evidence="5">EF-hand domain-containing protein</fullName>
    </recommendedName>
</protein>
<dbReference type="Gene3D" id="1.10.238.10">
    <property type="entry name" value="EF-hand"/>
    <property type="match status" value="1"/>
</dbReference>
<organism evidence="6 7">
    <name type="scientific">Anopheles minimus</name>
    <dbReference type="NCBI Taxonomy" id="112268"/>
    <lineage>
        <taxon>Eukaryota</taxon>
        <taxon>Metazoa</taxon>
        <taxon>Ecdysozoa</taxon>
        <taxon>Arthropoda</taxon>
        <taxon>Hexapoda</taxon>
        <taxon>Insecta</taxon>
        <taxon>Pterygota</taxon>
        <taxon>Neoptera</taxon>
        <taxon>Endopterygota</taxon>
        <taxon>Diptera</taxon>
        <taxon>Nematocera</taxon>
        <taxon>Culicoidea</taxon>
        <taxon>Culicidae</taxon>
        <taxon>Anophelinae</taxon>
        <taxon>Anopheles</taxon>
    </lineage>
</organism>
<evidence type="ECO:0000256" key="4">
    <source>
        <dbReference type="SAM" id="MobiDB-lite"/>
    </source>
</evidence>
<name>A0A182W5M2_9DIPT</name>
<accession>A0A182W5M2</accession>
<dbReference type="VEuPathDB" id="VectorBase:AMIN005638"/>
<evidence type="ECO:0000313" key="7">
    <source>
        <dbReference type="Proteomes" id="UP000075920"/>
    </source>
</evidence>
<dbReference type="SUPFAM" id="SSF47473">
    <property type="entry name" value="EF-hand"/>
    <property type="match status" value="1"/>
</dbReference>
<dbReference type="InterPro" id="IPR018247">
    <property type="entry name" value="EF_Hand_1_Ca_BS"/>
</dbReference>
<evidence type="ECO:0000256" key="2">
    <source>
        <dbReference type="ARBA" id="ARBA00022737"/>
    </source>
</evidence>
<feature type="region of interest" description="Disordered" evidence="4">
    <location>
        <begin position="41"/>
        <end position="87"/>
    </location>
</feature>
<dbReference type="AlphaFoldDB" id="A0A182W5M2"/>
<reference evidence="7" key="1">
    <citation type="submission" date="2013-03" db="EMBL/GenBank/DDBJ databases">
        <title>The Genome Sequence of Anopheles minimus MINIMUS1.</title>
        <authorList>
            <consortium name="The Broad Institute Genomics Platform"/>
            <person name="Neafsey D.E."/>
            <person name="Walton C."/>
            <person name="Walker B."/>
            <person name="Young S.K."/>
            <person name="Zeng Q."/>
            <person name="Gargeya S."/>
            <person name="Fitzgerald M."/>
            <person name="Haas B."/>
            <person name="Abouelleil A."/>
            <person name="Allen A.W."/>
            <person name="Alvarado L."/>
            <person name="Arachchi H.M."/>
            <person name="Berlin A.M."/>
            <person name="Chapman S.B."/>
            <person name="Gainer-Dewar J."/>
            <person name="Goldberg J."/>
            <person name="Griggs A."/>
            <person name="Gujja S."/>
            <person name="Hansen M."/>
            <person name="Howarth C."/>
            <person name="Imamovic A."/>
            <person name="Ireland A."/>
            <person name="Larimer J."/>
            <person name="McCowan C."/>
            <person name="Murphy C."/>
            <person name="Pearson M."/>
            <person name="Poon T.W."/>
            <person name="Priest M."/>
            <person name="Roberts A."/>
            <person name="Saif S."/>
            <person name="Shea T."/>
            <person name="Sisk P."/>
            <person name="Sykes S."/>
            <person name="Wortman J."/>
            <person name="Nusbaum C."/>
            <person name="Birren B."/>
        </authorList>
    </citation>
    <scope>NUCLEOTIDE SEQUENCE [LARGE SCALE GENOMIC DNA]</scope>
    <source>
        <strain evidence="7">MINIMUS1</strain>
    </source>
</reference>
<dbReference type="STRING" id="112268.A0A182W5M2"/>
<feature type="domain" description="EF-hand" evidence="5">
    <location>
        <begin position="211"/>
        <end position="246"/>
    </location>
</feature>
<evidence type="ECO:0000256" key="3">
    <source>
        <dbReference type="ARBA" id="ARBA00022837"/>
    </source>
</evidence>
<evidence type="ECO:0000256" key="1">
    <source>
        <dbReference type="ARBA" id="ARBA00022723"/>
    </source>
</evidence>
<dbReference type="Proteomes" id="UP000075920">
    <property type="component" value="Unassembled WGS sequence"/>
</dbReference>
<keyword evidence="7" id="KW-1185">Reference proteome</keyword>
<sequence length="350" mass="38893">MSRKQPKEGGGAGRSLTAAFNNNTKGGAMIMKSVSIFLASGRRASAQSRDPAGNGPNSAHQPRADTHSKDQSNAGTARTTISRDNRRILARMDELNGKLNPKMLEMYKRRTHFSKVEVEALCKIYRKLVANASMNSKALAASNPGVIAKAGSSMDGIDRSVFRELLHSTFDIVTEETLMERIFCAWEKGYEGLPIRLEGWLMGLSTFLKGSQAEKTAFCFRVYDLNSDGFITKDEMFALLRNCLIKQPQDEDPDEGVKDLVEIALRKLDMDKDGKDYQEAIAEEPLLLEAFGQCLPSDRATMSFLSTLQAQCAYARHWETCFYSHRAQVKSFPEDGESALASLSNRDAHR</sequence>
<dbReference type="InterPro" id="IPR002048">
    <property type="entry name" value="EF_hand_dom"/>
</dbReference>
<dbReference type="GO" id="GO:0005509">
    <property type="term" value="F:calcium ion binding"/>
    <property type="evidence" value="ECO:0007669"/>
    <property type="project" value="InterPro"/>
</dbReference>
<dbReference type="CDD" id="cd00051">
    <property type="entry name" value="EFh"/>
    <property type="match status" value="1"/>
</dbReference>
<keyword evidence="3" id="KW-0106">Calcium</keyword>
<keyword evidence="1" id="KW-0479">Metal-binding</keyword>
<dbReference type="InterPro" id="IPR028846">
    <property type="entry name" value="Recoverin"/>
</dbReference>
<keyword evidence="2" id="KW-0677">Repeat</keyword>
<reference evidence="6" key="2">
    <citation type="submission" date="2020-05" db="UniProtKB">
        <authorList>
            <consortium name="EnsemblMetazoa"/>
        </authorList>
    </citation>
    <scope>IDENTIFICATION</scope>
    <source>
        <strain evidence="6">MINIMUS1</strain>
    </source>
</reference>
<evidence type="ECO:0000259" key="5">
    <source>
        <dbReference type="PROSITE" id="PS50222"/>
    </source>
</evidence>
<evidence type="ECO:0000313" key="6">
    <source>
        <dbReference type="EnsemblMetazoa" id="AMIN005638-PA"/>
    </source>
</evidence>
<dbReference type="Pfam" id="PF13202">
    <property type="entry name" value="EF-hand_5"/>
    <property type="match status" value="1"/>
</dbReference>
<feature type="compositionally biased region" description="Polar residues" evidence="4">
    <location>
        <begin position="71"/>
        <end position="80"/>
    </location>
</feature>
<dbReference type="InterPro" id="IPR011992">
    <property type="entry name" value="EF-hand-dom_pair"/>
</dbReference>
<dbReference type="PROSITE" id="PS50222">
    <property type="entry name" value="EF_HAND_2"/>
    <property type="match status" value="1"/>
</dbReference>